<feature type="compositionally biased region" description="Basic and acidic residues" evidence="2">
    <location>
        <begin position="247"/>
        <end position="272"/>
    </location>
</feature>
<dbReference type="AlphaFoldDB" id="A0A6B2KY64"/>
<dbReference type="GO" id="GO:0005730">
    <property type="term" value="C:nucleolus"/>
    <property type="evidence" value="ECO:0007669"/>
    <property type="project" value="UniProtKB-SubCell"/>
</dbReference>
<organism evidence="4">
    <name type="scientific">Arcella intermedia</name>
    <dbReference type="NCBI Taxonomy" id="1963864"/>
    <lineage>
        <taxon>Eukaryota</taxon>
        <taxon>Amoebozoa</taxon>
        <taxon>Tubulinea</taxon>
        <taxon>Elardia</taxon>
        <taxon>Arcellinida</taxon>
        <taxon>Sphaerothecina</taxon>
        <taxon>Arcellidae</taxon>
        <taxon>Arcella</taxon>
    </lineage>
</organism>
<protein>
    <recommendedName>
        <fullName evidence="1">Protein SDA1</fullName>
    </recommendedName>
</protein>
<evidence type="ECO:0000256" key="1">
    <source>
        <dbReference type="RuleBase" id="RU365057"/>
    </source>
</evidence>
<name>A0A6B2KY64_9EUKA</name>
<feature type="compositionally biased region" description="Basic residues" evidence="2">
    <location>
        <begin position="761"/>
        <end position="770"/>
    </location>
</feature>
<accession>A0A6B2KY64</accession>
<feature type="compositionally biased region" description="Acidic residues" evidence="2">
    <location>
        <begin position="556"/>
        <end position="584"/>
    </location>
</feature>
<sequence>MQDKVKRDPEGYKQEFLQQYKHFLAIYQIYQLKPTNDFKEFGNLVKFLSAVAPCYPNDLSDFPSQISSMLEQNMLRLHPDLRKILVKSLILLRNRNLLSPTSLLSLFFKLFRCPDKALRVLLHQHIIADISKENSKRKSVELNKALQNFMYTMLSEESSTTSAPRESLKILIELFRKKIWNDKKTVNVISLGVFSKDSKMVGMTLQFFLSPPYQSEKKGSDDEEEVLTNKQVLKRYKKPMARKTRARERVLERKIKENKKKRDDKLKEEADDTRQYNHPAITMINDPQAFADKVFGALKSSNASFDIKIGMMNLISRLISANSLLCNNFYSFMQKYTQPHQQKITHILAILAQSIHPLVSPDVVYPLLKHIANTFVVDRRPSAVLAIGINTIREICLRSPLVMTDTLLKDLIQYKQHKDKGVMMAAKSLIGIFRAINPSLLPRRERGKDTDVSVKPLGYGEEAVFDGIEGTEYLDENGNLVVSSQSESEEEGDGWETASDNDGDSEEDENEADEAGDNEIKNESEGGDEEGDEDEDEGNEENEDNGKSEDKSKEDEKEDQENDSEINEDDMEELDLDDLPDDIAELLQEKFSDAPEEAQSEENNENDNEDENETENTADQATEAVEQKPRLEATKILTEEDWEKIKFIQEKQEQLTKMPKGKKRPLSATNIEDVDEENIVGYQKKKKVAKEDRMKDFLKEREEKRAEKKKFRYGSRKGGGSTTNIEKRKSKPYNMLRRKALKKQTRGIKQRLKTKDEHVKTIKSQRLSHH</sequence>
<evidence type="ECO:0000259" key="3">
    <source>
        <dbReference type="Pfam" id="PF08158"/>
    </source>
</evidence>
<keyword evidence="1" id="KW-0813">Transport</keyword>
<feature type="compositionally biased region" description="Acidic residues" evidence="2">
    <location>
        <begin position="525"/>
        <end position="543"/>
    </location>
</feature>
<dbReference type="EMBL" id="GIBP01000720">
    <property type="protein sequence ID" value="NDV29689.1"/>
    <property type="molecule type" value="Transcribed_RNA"/>
</dbReference>
<dbReference type="GO" id="GO:0015031">
    <property type="term" value="P:protein transport"/>
    <property type="evidence" value="ECO:0007669"/>
    <property type="project" value="UniProtKB-KW"/>
</dbReference>
<keyword evidence="1" id="KW-0690">Ribosome biogenesis</keyword>
<feature type="compositionally biased region" description="Basic residues" evidence="2">
    <location>
        <begin position="728"/>
        <end position="752"/>
    </location>
</feature>
<keyword evidence="1" id="KW-0653">Protein transport</keyword>
<dbReference type="Pfam" id="PF08158">
    <property type="entry name" value="SDA1_HEAT"/>
    <property type="match status" value="1"/>
</dbReference>
<feature type="region of interest" description="Disordered" evidence="2">
    <location>
        <begin position="483"/>
        <end position="632"/>
    </location>
</feature>
<keyword evidence="1" id="KW-0539">Nucleus</keyword>
<comment type="subcellular location">
    <subcellularLocation>
        <location evidence="1">Nucleus</location>
        <location evidence="1">Nucleolus</location>
    </subcellularLocation>
</comment>
<feature type="compositionally biased region" description="Acidic residues" evidence="2">
    <location>
        <begin position="594"/>
        <end position="616"/>
    </location>
</feature>
<dbReference type="PANTHER" id="PTHR12730">
    <property type="entry name" value="HSDA/SDA1-RELATED"/>
    <property type="match status" value="1"/>
</dbReference>
<evidence type="ECO:0000313" key="4">
    <source>
        <dbReference type="EMBL" id="NDV29689.1"/>
    </source>
</evidence>
<dbReference type="SUPFAM" id="SSF48371">
    <property type="entry name" value="ARM repeat"/>
    <property type="match status" value="1"/>
</dbReference>
<comment type="function">
    <text evidence="1">Required for 60S pre-ribosomal subunits export to the cytoplasm.</text>
</comment>
<dbReference type="InterPro" id="IPR027312">
    <property type="entry name" value="Sda1"/>
</dbReference>
<comment type="similarity">
    <text evidence="1">Belongs to the SDA1 family.</text>
</comment>
<feature type="region of interest" description="Disordered" evidence="2">
    <location>
        <begin position="242"/>
        <end position="272"/>
    </location>
</feature>
<dbReference type="GO" id="GO:0042273">
    <property type="term" value="P:ribosomal large subunit biogenesis"/>
    <property type="evidence" value="ECO:0007669"/>
    <property type="project" value="UniProtKB-UniRule"/>
</dbReference>
<dbReference type="InterPro" id="IPR016024">
    <property type="entry name" value="ARM-type_fold"/>
</dbReference>
<feature type="domain" description="SDA1 N-terminal" evidence="3">
    <location>
        <begin position="47"/>
        <end position="418"/>
    </location>
</feature>
<dbReference type="PANTHER" id="PTHR12730:SF0">
    <property type="entry name" value="PROTEIN SDA1 HOMOLOG"/>
    <property type="match status" value="1"/>
</dbReference>
<feature type="compositionally biased region" description="Acidic residues" evidence="2">
    <location>
        <begin position="487"/>
        <end position="517"/>
    </location>
</feature>
<evidence type="ECO:0000256" key="2">
    <source>
        <dbReference type="SAM" id="MobiDB-lite"/>
    </source>
</evidence>
<feature type="compositionally biased region" description="Basic and acidic residues" evidence="2">
    <location>
        <begin position="544"/>
        <end position="555"/>
    </location>
</feature>
<dbReference type="GO" id="GO:0000055">
    <property type="term" value="P:ribosomal large subunit export from nucleus"/>
    <property type="evidence" value="ECO:0007669"/>
    <property type="project" value="UniProtKB-UniRule"/>
</dbReference>
<reference evidence="4" key="1">
    <citation type="journal article" date="2020" name="J. Eukaryot. Microbiol.">
        <title>De novo Sequencing, Assembly and Annotation of the Transcriptome for the Free-Living Testate Amoeba Arcella intermedia.</title>
        <authorList>
            <person name="Ribeiro G.M."/>
            <person name="Porfirio-Sousa A.L."/>
            <person name="Maurer-Alcala X.X."/>
            <person name="Katz L.A."/>
            <person name="Lahr D.J.G."/>
        </authorList>
    </citation>
    <scope>NUCLEOTIDE SEQUENCE</scope>
</reference>
<feature type="region of interest" description="Disordered" evidence="2">
    <location>
        <begin position="699"/>
        <end position="770"/>
    </location>
</feature>
<dbReference type="InterPro" id="IPR012977">
    <property type="entry name" value="SDA1_N"/>
</dbReference>
<proteinExistence type="inferred from homology"/>